<evidence type="ECO:0000313" key="1">
    <source>
        <dbReference type="EMBL" id="RDI70170.1"/>
    </source>
</evidence>
<reference evidence="3" key="1">
    <citation type="submission" date="2016-10" db="EMBL/GenBank/DDBJ databases">
        <authorList>
            <person name="Varghese N."/>
            <person name="Submissions S."/>
        </authorList>
    </citation>
    <scope>NUCLEOTIDE SEQUENCE [LARGE SCALE GENOMIC DNA]</scope>
    <source>
        <strain evidence="3">CGMCC 1.12397</strain>
    </source>
</reference>
<reference evidence="1 4" key="3">
    <citation type="submission" date="2018-07" db="EMBL/GenBank/DDBJ databases">
        <title>Genome sequence of extremly halophilic archaeon Halopelagius longus strain BC12-B1.</title>
        <authorList>
            <person name="Zhang X."/>
        </authorList>
    </citation>
    <scope>NUCLEOTIDE SEQUENCE [LARGE SCALE GENOMIC DNA]</scope>
    <source>
        <strain evidence="1 4">BC12-B1</strain>
    </source>
</reference>
<dbReference type="AlphaFoldDB" id="A0A1H1FC54"/>
<keyword evidence="4" id="KW-1185">Reference proteome</keyword>
<evidence type="ECO:0000313" key="4">
    <source>
        <dbReference type="Proteomes" id="UP000255421"/>
    </source>
</evidence>
<dbReference type="InterPro" id="IPR008000">
    <property type="entry name" value="Rham/fucose_mutarotase"/>
</dbReference>
<proteinExistence type="predicted"/>
<dbReference type="Pfam" id="PF05336">
    <property type="entry name" value="rhaM"/>
    <property type="match status" value="1"/>
</dbReference>
<dbReference type="Proteomes" id="UP000199289">
    <property type="component" value="Unassembled WGS sequence"/>
</dbReference>
<gene>
    <name evidence="1" type="ORF">DWB78_16265</name>
    <name evidence="2" type="ORF">SAMN05216278_3132</name>
</gene>
<accession>A0A1H1FC54</accession>
<dbReference type="EC" id="5.1.3.32" evidence="1"/>
<reference evidence="2" key="2">
    <citation type="submission" date="2016-10" db="EMBL/GenBank/DDBJ databases">
        <authorList>
            <person name="de Groot N.N."/>
        </authorList>
    </citation>
    <scope>NUCLEOTIDE SEQUENCE [LARGE SCALE GENOMIC DNA]</scope>
    <source>
        <strain evidence="2">CGMCC 1.12397</strain>
    </source>
</reference>
<dbReference type="SUPFAM" id="SSF54909">
    <property type="entry name" value="Dimeric alpha+beta barrel"/>
    <property type="match status" value="1"/>
</dbReference>
<sequence length="114" mass="13181">MARDTERAVYVQRIDPDRKQEYIDAHDDVPAGVTDAMERGTVTEFELYVRDDLAVCVLEAEDLDTYLDAVTDDSDVEAWERHVAQFKREGVNVDAPEDEQIPFMDRLWSFRPGE</sequence>
<dbReference type="EMBL" id="QQST01000002">
    <property type="protein sequence ID" value="RDI70170.1"/>
    <property type="molecule type" value="Genomic_DNA"/>
</dbReference>
<organism evidence="2 3">
    <name type="scientific">Halopelagius longus</name>
    <dbReference type="NCBI Taxonomy" id="1236180"/>
    <lineage>
        <taxon>Archaea</taxon>
        <taxon>Methanobacteriati</taxon>
        <taxon>Methanobacteriota</taxon>
        <taxon>Stenosarchaea group</taxon>
        <taxon>Halobacteria</taxon>
        <taxon>Halobacteriales</taxon>
        <taxon>Haloferacaceae</taxon>
    </lineage>
</organism>
<dbReference type="InterPro" id="IPR011008">
    <property type="entry name" value="Dimeric_a/b-barrel"/>
</dbReference>
<name>A0A1H1FC54_9EURY</name>
<dbReference type="GO" id="GO:0062192">
    <property type="term" value="F:L-rhamnose mutarotase activity"/>
    <property type="evidence" value="ECO:0007669"/>
    <property type="project" value="UniProtKB-EC"/>
</dbReference>
<evidence type="ECO:0000313" key="3">
    <source>
        <dbReference type="Proteomes" id="UP000199289"/>
    </source>
</evidence>
<evidence type="ECO:0000313" key="2">
    <source>
        <dbReference type="EMBL" id="SDQ98555.1"/>
    </source>
</evidence>
<keyword evidence="1" id="KW-0413">Isomerase</keyword>
<dbReference type="RefSeq" id="WP_092538650.1">
    <property type="nucleotide sequence ID" value="NZ_FNKQ01000004.1"/>
</dbReference>
<dbReference type="Proteomes" id="UP000255421">
    <property type="component" value="Unassembled WGS sequence"/>
</dbReference>
<dbReference type="EMBL" id="FNKQ01000004">
    <property type="protein sequence ID" value="SDQ98555.1"/>
    <property type="molecule type" value="Genomic_DNA"/>
</dbReference>
<dbReference type="OrthoDB" id="336622at2157"/>
<protein>
    <submittedName>
        <fullName evidence="2">L-rhamnose mutarotase</fullName>
        <ecNumber evidence="1">5.1.3.32</ecNumber>
    </submittedName>
</protein>
<dbReference type="Gene3D" id="3.30.70.100">
    <property type="match status" value="1"/>
</dbReference>